<evidence type="ECO:0000313" key="3">
    <source>
        <dbReference type="Proteomes" id="UP000273326"/>
    </source>
</evidence>
<organism evidence="2 3">
    <name type="scientific">Jeotgalibaca ciconiae</name>
    <dbReference type="NCBI Taxonomy" id="2496265"/>
    <lineage>
        <taxon>Bacteria</taxon>
        <taxon>Bacillati</taxon>
        <taxon>Bacillota</taxon>
        <taxon>Bacilli</taxon>
        <taxon>Lactobacillales</taxon>
        <taxon>Carnobacteriaceae</taxon>
        <taxon>Jeotgalibaca</taxon>
    </lineage>
</organism>
<dbReference type="OrthoDB" id="3169575at2"/>
<dbReference type="Proteomes" id="UP000273326">
    <property type="component" value="Chromosome"/>
</dbReference>
<gene>
    <name evidence="2" type="ORF">EJN90_00880</name>
</gene>
<keyword evidence="1" id="KW-0472">Membrane</keyword>
<feature type="transmembrane region" description="Helical" evidence="1">
    <location>
        <begin position="7"/>
        <end position="24"/>
    </location>
</feature>
<name>A0A3S9H7L4_9LACT</name>
<sequence>MKNWKNFALSYGIPLVGLLIYWYFSLTPLTFQSLEFWLNIFVYLGISMFLSYTLNAKTSVKVMRINGALMGLGLLALLVGFLIGVPIFRSKDYATLITHQEGDFDEDLSISDPSQIPTIDRDMAERLGSRKIGEVLDLVSQFNVSNEFTQIVYQGNSVRVSPLEYVNAWRWFSNRSEGIPHYVLVDMVTGEADLVDLDKTIRYSHSGLLNDDITRHIFLRYPTTLFERPAFEVDEEGHPYYIAPIVKRQFSFLGSKDVVGAFIVDATTGDIIKYDLEDIPDWVDRVFPADMVMAQINYNGQFQSGYWNSVITKRGVIQNAEGYNYLVMDDDLYLYTGLTSVSSDESNIGFLLVNSRTKESYRYNISTATEWSAMESAEGSVQEKEYQSTFPLLFNMNGKPVYQLSLKDSAGLIKLYAFVDALNYQRVGVGDTLQLAWNAYNGGAVIITDEDDSGEPVVTESVSGVISLIEAVVINGETTYYFTLDNNNEIVYTAKVSLYDRLPFLKAGDSIAIEVQSTDVKSIQVKE</sequence>
<keyword evidence="1" id="KW-1133">Transmembrane helix</keyword>
<evidence type="ECO:0000256" key="1">
    <source>
        <dbReference type="SAM" id="Phobius"/>
    </source>
</evidence>
<evidence type="ECO:0000313" key="2">
    <source>
        <dbReference type="EMBL" id="AZP03336.1"/>
    </source>
</evidence>
<feature type="transmembrane region" description="Helical" evidence="1">
    <location>
        <begin position="36"/>
        <end position="55"/>
    </location>
</feature>
<keyword evidence="3" id="KW-1185">Reference proteome</keyword>
<dbReference type="RefSeq" id="WP_126108437.1">
    <property type="nucleotide sequence ID" value="NZ_CP034465.1"/>
</dbReference>
<dbReference type="KEGG" id="jeh:EJN90_00880"/>
<proteinExistence type="predicted"/>
<keyword evidence="1" id="KW-0812">Transmembrane</keyword>
<feature type="transmembrane region" description="Helical" evidence="1">
    <location>
        <begin position="67"/>
        <end position="88"/>
    </location>
</feature>
<dbReference type="AlphaFoldDB" id="A0A3S9H7L4"/>
<dbReference type="EMBL" id="CP034465">
    <property type="protein sequence ID" value="AZP03336.1"/>
    <property type="molecule type" value="Genomic_DNA"/>
</dbReference>
<accession>A0A3S9H7L4</accession>
<protein>
    <recommendedName>
        <fullName evidence="4">CvpA family protein</fullName>
    </recommendedName>
</protein>
<reference evidence="3" key="1">
    <citation type="submission" date="2018-12" db="EMBL/GenBank/DDBJ databases">
        <title>Complete genome sequencing of Jeotgalibaca sp. H21T32.</title>
        <authorList>
            <person name="Bae J.-W."/>
            <person name="Lee S.-Y."/>
        </authorList>
    </citation>
    <scope>NUCLEOTIDE SEQUENCE [LARGE SCALE GENOMIC DNA]</scope>
    <source>
        <strain evidence="3">H21T32</strain>
    </source>
</reference>
<evidence type="ECO:0008006" key="4">
    <source>
        <dbReference type="Google" id="ProtNLM"/>
    </source>
</evidence>